<dbReference type="Pfam" id="PF02518">
    <property type="entry name" value="HATPase_c"/>
    <property type="match status" value="1"/>
</dbReference>
<dbReference type="InterPro" id="IPR036890">
    <property type="entry name" value="HATPase_C_sf"/>
</dbReference>
<evidence type="ECO:0000313" key="5">
    <source>
        <dbReference type="EMBL" id="MFG6442077.1"/>
    </source>
</evidence>
<dbReference type="Pfam" id="PF07495">
    <property type="entry name" value="Y_Y_Y"/>
    <property type="match status" value="1"/>
</dbReference>
<dbReference type="InterPro" id="IPR050482">
    <property type="entry name" value="Sensor_HK_TwoCompSys"/>
</dbReference>
<name>A0ABW7FL58_9BURK</name>
<comment type="caution">
    <text evidence="5">The sequence shown here is derived from an EMBL/GenBank/DDBJ whole genome shotgun (WGS) entry which is preliminary data.</text>
</comment>
<organism evidence="5 6">
    <name type="scientific">Pelomonas margarita</name>
    <dbReference type="NCBI Taxonomy" id="3299031"/>
    <lineage>
        <taxon>Bacteria</taxon>
        <taxon>Pseudomonadati</taxon>
        <taxon>Pseudomonadota</taxon>
        <taxon>Betaproteobacteria</taxon>
        <taxon>Burkholderiales</taxon>
        <taxon>Sphaerotilaceae</taxon>
        <taxon>Roseateles</taxon>
    </lineage>
</organism>
<dbReference type="InterPro" id="IPR003594">
    <property type="entry name" value="HATPase_dom"/>
</dbReference>
<keyword evidence="6" id="KW-1185">Reference proteome</keyword>
<keyword evidence="3" id="KW-0902">Two-component regulatory system</keyword>
<dbReference type="CDD" id="cd16917">
    <property type="entry name" value="HATPase_UhpB-NarQ-NarX-like"/>
    <property type="match status" value="1"/>
</dbReference>
<dbReference type="Pfam" id="PF07730">
    <property type="entry name" value="HisKA_3"/>
    <property type="match status" value="1"/>
</dbReference>
<evidence type="ECO:0000313" key="6">
    <source>
        <dbReference type="Proteomes" id="UP001606301"/>
    </source>
</evidence>
<evidence type="ECO:0000259" key="4">
    <source>
        <dbReference type="SMART" id="SM00387"/>
    </source>
</evidence>
<dbReference type="InterPro" id="IPR011123">
    <property type="entry name" value="Y_Y_Y"/>
</dbReference>
<protein>
    <submittedName>
        <fullName evidence="5">Two-component regulator propeller domain-containing protein</fullName>
    </submittedName>
</protein>
<sequence>MSPAHRHPSLIERVLSARWPSWCLLPCLWVWAAAALAAPAAALSEFKHVAWSIDRGAPSRINSISQTHDGFLWIGSVEGLFRFDGVSFESVRLRAPGSQRLVVSSLRAMRSGDLWVGLARGRGMARWRGGELVDAQMPHPSREVNDIQEGPDGEVWVARGGRSDRMLARFHQGGWQEFGTESGLPAQQVWSLLFARDGTLWVVLSNAIARRRPADARFTVVEQGLTPRANLSEDAQGQLWISDRRGTRALNPPAGSETFFPHPSPVGGARLLFDRQGDLWMTTWNSGVLRVRVPGQPWPAAQRVTSLDATAGLTSDTARALFQDREGNLWIGTELGLDMLRPASIAIEHGVPSNSPTSYTMARANDGTVYVADAQALYAIAPGGHPVRVLGYDTPAEALCTAMGRGVWLFLADRVLQVAGASVTRHVKPAGTTAYGCAQDASGRLWMPALETGLHWQQRGRWQRWPEATPSPSLPANATVDGRGRAVVLFRGRPPQGERPFDAVDATQSPAGGVEGLLAAGPGVLLSGHRGLALAGTSGGAQLPGETHPWAASLNGLAQTSGGDTWAIGDAGVVRLRSDELARALQRPGAAVAARILDFSDGLSSFVQKAPGAQVAVGGDGRVWFLTRRHLMRVNPAGLVPNPVPPPVVVRAVQVGDQRFEAMPSLVLPAGTTTVRIAFTAPSLSVPERVKFRHRLVGLGGTWSPPDSQREALLSDLGPGSYRFEVTASNHDGVWAVQPAEVTLTIPATFTQSLGFKLMVAGLSLLLLYGLYLARLRQILSRLRERGEERARERERIAREMHDTLLQSVQGLILRFQSVADRLHGQPQVRQAMNQALDRAEAVVVEGRDRLQGLRRVDASDLEDELRRLIAEQPFSDGTRVGVSSQGTRRQLQPSAFDEILCIVSEALFNAARHANATTVDVQVDYGRQWLEITVRDDGVGLPRAGSDPAGLAGHFGLLGMRERAQRIGAQFRVTSQPGHGARVSLRIKAGVAYARDAG</sequence>
<feature type="domain" description="Histidine kinase/HSP90-like ATPase" evidence="4">
    <location>
        <begin position="895"/>
        <end position="992"/>
    </location>
</feature>
<dbReference type="InterPro" id="IPR015943">
    <property type="entry name" value="WD40/YVTN_repeat-like_dom_sf"/>
</dbReference>
<dbReference type="EMBL" id="JBIGHW010000008">
    <property type="protein sequence ID" value="MFG6442077.1"/>
    <property type="molecule type" value="Genomic_DNA"/>
</dbReference>
<dbReference type="Pfam" id="PF07494">
    <property type="entry name" value="Reg_prop"/>
    <property type="match status" value="1"/>
</dbReference>
<gene>
    <name evidence="5" type="ORF">ACG0Z3_15435</name>
</gene>
<dbReference type="Proteomes" id="UP001606301">
    <property type="component" value="Unassembled WGS sequence"/>
</dbReference>
<dbReference type="InterPro" id="IPR011110">
    <property type="entry name" value="Reg_prop"/>
</dbReference>
<dbReference type="Gene3D" id="2.60.40.10">
    <property type="entry name" value="Immunoglobulins"/>
    <property type="match status" value="1"/>
</dbReference>
<dbReference type="Gene3D" id="3.30.565.10">
    <property type="entry name" value="Histidine kinase-like ATPase, C-terminal domain"/>
    <property type="match status" value="1"/>
</dbReference>
<evidence type="ECO:0000256" key="1">
    <source>
        <dbReference type="ARBA" id="ARBA00022679"/>
    </source>
</evidence>
<dbReference type="RefSeq" id="WP_394398951.1">
    <property type="nucleotide sequence ID" value="NZ_JBIGHW010000008.1"/>
</dbReference>
<reference evidence="5 6" key="1">
    <citation type="submission" date="2024-08" db="EMBL/GenBank/DDBJ databases">
        <authorList>
            <person name="Lu H."/>
        </authorList>
    </citation>
    <scope>NUCLEOTIDE SEQUENCE [LARGE SCALE GENOMIC DNA]</scope>
    <source>
        <strain evidence="5 6">LKC17W</strain>
    </source>
</reference>
<dbReference type="Gene3D" id="2.130.10.10">
    <property type="entry name" value="YVTN repeat-like/Quinoprotein amine dehydrogenase"/>
    <property type="match status" value="2"/>
</dbReference>
<dbReference type="InterPro" id="IPR011712">
    <property type="entry name" value="Sig_transdc_His_kin_sub3_dim/P"/>
</dbReference>
<accession>A0ABW7FL58</accession>
<dbReference type="SUPFAM" id="SSF63829">
    <property type="entry name" value="Calcium-dependent phosphotriesterase"/>
    <property type="match status" value="2"/>
</dbReference>
<dbReference type="PANTHER" id="PTHR24421">
    <property type="entry name" value="NITRATE/NITRITE SENSOR PROTEIN NARX-RELATED"/>
    <property type="match status" value="1"/>
</dbReference>
<dbReference type="PANTHER" id="PTHR24421:SF62">
    <property type="entry name" value="SENSORY TRANSDUCTION HISTIDINE KINASE"/>
    <property type="match status" value="1"/>
</dbReference>
<dbReference type="SUPFAM" id="SSF55874">
    <property type="entry name" value="ATPase domain of HSP90 chaperone/DNA topoisomerase II/histidine kinase"/>
    <property type="match status" value="1"/>
</dbReference>
<evidence type="ECO:0000256" key="3">
    <source>
        <dbReference type="ARBA" id="ARBA00023012"/>
    </source>
</evidence>
<evidence type="ECO:0000256" key="2">
    <source>
        <dbReference type="ARBA" id="ARBA00022777"/>
    </source>
</evidence>
<proteinExistence type="predicted"/>
<keyword evidence="1" id="KW-0808">Transferase</keyword>
<dbReference type="SMART" id="SM00387">
    <property type="entry name" value="HATPase_c"/>
    <property type="match status" value="1"/>
</dbReference>
<dbReference type="InterPro" id="IPR013783">
    <property type="entry name" value="Ig-like_fold"/>
</dbReference>
<dbReference type="Gene3D" id="1.20.5.1930">
    <property type="match status" value="1"/>
</dbReference>
<keyword evidence="2" id="KW-0418">Kinase</keyword>